<dbReference type="EMBL" id="VYSB01000004">
    <property type="protein sequence ID" value="MYZ51506.1"/>
    <property type="molecule type" value="Genomic_DNA"/>
</dbReference>
<dbReference type="RefSeq" id="WP_161124552.1">
    <property type="nucleotide sequence ID" value="NZ_VYSB01000004.1"/>
</dbReference>
<protein>
    <submittedName>
        <fullName evidence="1">DUF4160 domain-containing protein</fullName>
    </submittedName>
</protein>
<name>A0A7C9JKU4_9BURK</name>
<sequence length="77" mass="8694">MDSAIYRFKGFRIALFYGDHPPPHVHLLGPGVKVLIEVESAKVKGRCDPKTLAEARAWIAAHQAEVMEIWQQRGAKR</sequence>
<dbReference type="Pfam" id="PF13711">
    <property type="entry name" value="DUF4160"/>
    <property type="match status" value="1"/>
</dbReference>
<organism evidence="1 2">
    <name type="scientific">Malikia spinosa</name>
    <dbReference type="NCBI Taxonomy" id="86180"/>
    <lineage>
        <taxon>Bacteria</taxon>
        <taxon>Pseudomonadati</taxon>
        <taxon>Pseudomonadota</taxon>
        <taxon>Betaproteobacteria</taxon>
        <taxon>Burkholderiales</taxon>
        <taxon>Comamonadaceae</taxon>
        <taxon>Malikia</taxon>
    </lineage>
</organism>
<proteinExistence type="predicted"/>
<accession>A0A7C9JKU4</accession>
<reference evidence="1 2" key="1">
    <citation type="submission" date="2019-09" db="EMBL/GenBank/DDBJ databases">
        <title>Identification of Malikia spinosa a prominent benzene-, toluene-, and ethylbenzene-degrading bacterium: enrichment, isolation and whole genome sequencing.</title>
        <authorList>
            <person name="Tancsics A."/>
            <person name="Revesz F."/>
            <person name="Kriszt B."/>
        </authorList>
    </citation>
    <scope>NUCLEOTIDE SEQUENCE [LARGE SCALE GENOMIC DNA]</scope>
    <source>
        <strain evidence="1 2">AB6</strain>
    </source>
</reference>
<dbReference type="InterPro" id="IPR025427">
    <property type="entry name" value="DUF4160"/>
</dbReference>
<dbReference type="AlphaFoldDB" id="A0A7C9JKU4"/>
<comment type="caution">
    <text evidence="1">The sequence shown here is derived from an EMBL/GenBank/DDBJ whole genome shotgun (WGS) entry which is preliminary data.</text>
</comment>
<gene>
    <name evidence="1" type="ORF">F5985_04990</name>
</gene>
<evidence type="ECO:0000313" key="2">
    <source>
        <dbReference type="Proteomes" id="UP000481947"/>
    </source>
</evidence>
<evidence type="ECO:0000313" key="1">
    <source>
        <dbReference type="EMBL" id="MYZ51506.1"/>
    </source>
</evidence>
<dbReference type="Proteomes" id="UP000481947">
    <property type="component" value="Unassembled WGS sequence"/>
</dbReference>